<dbReference type="OrthoDB" id="7063735at2"/>
<evidence type="ECO:0000313" key="11">
    <source>
        <dbReference type="EMBL" id="SFF55387.1"/>
    </source>
</evidence>
<comment type="similarity">
    <text evidence="1">Belongs to the FlgM family.</text>
</comment>
<dbReference type="RefSeq" id="WP_091534129.1">
    <property type="nucleotide sequence ID" value="NZ_FOOC01000008.1"/>
</dbReference>
<evidence type="ECO:0000313" key="12">
    <source>
        <dbReference type="Proteomes" id="UP000199771"/>
    </source>
</evidence>
<sequence>MSNKIETYGPQLASASARVRSAEPGAMAGGERIGGARGSDSVQLTDDAVLLQQLERAVHDAPVVDPHRVAETRRALAEGSYRVDPRAIAAKLARMEWELAQR</sequence>
<dbReference type="STRING" id="1076937.SAMN04488120_10889"/>
<keyword evidence="6" id="KW-0804">Transcription</keyword>
<dbReference type="Pfam" id="PF04316">
    <property type="entry name" value="FlgM"/>
    <property type="match status" value="1"/>
</dbReference>
<reference evidence="11 12" key="1">
    <citation type="submission" date="2016-10" db="EMBL/GenBank/DDBJ databases">
        <authorList>
            <person name="de Groot N.N."/>
        </authorList>
    </citation>
    <scope>NUCLEOTIDE SEQUENCE [LARGE SCALE GENOMIC DNA]</scope>
    <source>
        <strain evidence="11 12">DSM 23609</strain>
    </source>
</reference>
<dbReference type="InterPro" id="IPR031316">
    <property type="entry name" value="FlgM_C"/>
</dbReference>
<dbReference type="InterPro" id="IPR007412">
    <property type="entry name" value="FlgM"/>
</dbReference>
<evidence type="ECO:0000256" key="2">
    <source>
        <dbReference type="ARBA" id="ARBA00017823"/>
    </source>
</evidence>
<dbReference type="EMBL" id="FOOC01000008">
    <property type="protein sequence ID" value="SFF55387.1"/>
    <property type="molecule type" value="Genomic_DNA"/>
</dbReference>
<evidence type="ECO:0000259" key="10">
    <source>
        <dbReference type="Pfam" id="PF04316"/>
    </source>
</evidence>
<dbReference type="SUPFAM" id="SSF101498">
    <property type="entry name" value="Anti-sigma factor FlgM"/>
    <property type="match status" value="1"/>
</dbReference>
<gene>
    <name evidence="11" type="ORF">SAMN04488120_10889</name>
</gene>
<dbReference type="Proteomes" id="UP000199771">
    <property type="component" value="Unassembled WGS sequence"/>
</dbReference>
<evidence type="ECO:0000256" key="7">
    <source>
        <dbReference type="ARBA" id="ARBA00024739"/>
    </source>
</evidence>
<dbReference type="NCBIfam" id="TIGR03824">
    <property type="entry name" value="FlgM_jcvi"/>
    <property type="match status" value="1"/>
</dbReference>
<keyword evidence="12" id="KW-1185">Reference proteome</keyword>
<dbReference type="GO" id="GO:0045892">
    <property type="term" value="P:negative regulation of DNA-templated transcription"/>
    <property type="evidence" value="ECO:0007669"/>
    <property type="project" value="InterPro"/>
</dbReference>
<evidence type="ECO:0000256" key="9">
    <source>
        <dbReference type="SAM" id="MobiDB-lite"/>
    </source>
</evidence>
<protein>
    <recommendedName>
        <fullName evidence="2">Negative regulator of flagellin synthesis</fullName>
    </recommendedName>
    <alternativeName>
        <fullName evidence="8">Anti-sigma-28 factor</fullName>
    </alternativeName>
</protein>
<evidence type="ECO:0000256" key="8">
    <source>
        <dbReference type="ARBA" id="ARBA00030117"/>
    </source>
</evidence>
<feature type="compositionally biased region" description="Gly residues" evidence="9">
    <location>
        <begin position="27"/>
        <end position="37"/>
    </location>
</feature>
<organism evidence="11 12">
    <name type="scientific">Fontimonas thermophila</name>
    <dbReference type="NCBI Taxonomy" id="1076937"/>
    <lineage>
        <taxon>Bacteria</taxon>
        <taxon>Pseudomonadati</taxon>
        <taxon>Pseudomonadota</taxon>
        <taxon>Gammaproteobacteria</taxon>
        <taxon>Nevskiales</taxon>
        <taxon>Nevskiaceae</taxon>
        <taxon>Fontimonas</taxon>
    </lineage>
</organism>
<evidence type="ECO:0000256" key="1">
    <source>
        <dbReference type="ARBA" id="ARBA00005322"/>
    </source>
</evidence>
<keyword evidence="5" id="KW-0805">Transcription regulation</keyword>
<keyword evidence="3" id="KW-0678">Repressor</keyword>
<evidence type="ECO:0000256" key="6">
    <source>
        <dbReference type="ARBA" id="ARBA00023163"/>
    </source>
</evidence>
<dbReference type="GO" id="GO:0044781">
    <property type="term" value="P:bacterial-type flagellum organization"/>
    <property type="evidence" value="ECO:0007669"/>
    <property type="project" value="UniProtKB-KW"/>
</dbReference>
<evidence type="ECO:0000256" key="4">
    <source>
        <dbReference type="ARBA" id="ARBA00022795"/>
    </source>
</evidence>
<keyword evidence="4" id="KW-1005">Bacterial flagellum biogenesis</keyword>
<feature type="region of interest" description="Disordered" evidence="9">
    <location>
        <begin position="1"/>
        <end position="40"/>
    </location>
</feature>
<evidence type="ECO:0000256" key="3">
    <source>
        <dbReference type="ARBA" id="ARBA00022491"/>
    </source>
</evidence>
<proteinExistence type="inferred from homology"/>
<evidence type="ECO:0000256" key="5">
    <source>
        <dbReference type="ARBA" id="ARBA00023015"/>
    </source>
</evidence>
<comment type="function">
    <text evidence="7">Responsible for the coupling of flagellin expression to flagellar assembly by preventing expression of the flagellin genes when a component of the middle class of proteins is defective. It negatively regulates flagellar genes by inhibiting the activity of FliA by directly binding to FliA.</text>
</comment>
<name>A0A1I2JQG2_9GAMM</name>
<feature type="domain" description="Anti-sigma-28 factor FlgM C-terminal" evidence="10">
    <location>
        <begin position="40"/>
        <end position="93"/>
    </location>
</feature>
<dbReference type="InterPro" id="IPR035890">
    <property type="entry name" value="Anti-sigma-28_factor_FlgM_sf"/>
</dbReference>
<accession>A0A1I2JQG2</accession>
<dbReference type="AlphaFoldDB" id="A0A1I2JQG2"/>